<evidence type="ECO:0000313" key="1">
    <source>
        <dbReference type="EMBL" id="KAF0757621.1"/>
    </source>
</evidence>
<accession>A0A6G0YKB5</accession>
<evidence type="ECO:0000313" key="2">
    <source>
        <dbReference type="Proteomes" id="UP000478052"/>
    </source>
</evidence>
<keyword evidence="2" id="KW-1185">Reference proteome</keyword>
<gene>
    <name evidence="1" type="ORF">FWK35_00013029</name>
</gene>
<dbReference type="EMBL" id="VUJU01003525">
    <property type="protein sequence ID" value="KAF0757621.1"/>
    <property type="molecule type" value="Genomic_DNA"/>
</dbReference>
<dbReference type="Proteomes" id="UP000478052">
    <property type="component" value="Unassembled WGS sequence"/>
</dbReference>
<comment type="caution">
    <text evidence="1">The sequence shown here is derived from an EMBL/GenBank/DDBJ whole genome shotgun (WGS) entry which is preliminary data.</text>
</comment>
<proteinExistence type="predicted"/>
<organism evidence="1 2">
    <name type="scientific">Aphis craccivora</name>
    <name type="common">Cowpea aphid</name>
    <dbReference type="NCBI Taxonomy" id="307492"/>
    <lineage>
        <taxon>Eukaryota</taxon>
        <taxon>Metazoa</taxon>
        <taxon>Ecdysozoa</taxon>
        <taxon>Arthropoda</taxon>
        <taxon>Hexapoda</taxon>
        <taxon>Insecta</taxon>
        <taxon>Pterygota</taxon>
        <taxon>Neoptera</taxon>
        <taxon>Paraneoptera</taxon>
        <taxon>Hemiptera</taxon>
        <taxon>Sternorrhyncha</taxon>
        <taxon>Aphidomorpha</taxon>
        <taxon>Aphidoidea</taxon>
        <taxon>Aphididae</taxon>
        <taxon>Aphidini</taxon>
        <taxon>Aphis</taxon>
        <taxon>Aphis</taxon>
    </lineage>
</organism>
<protein>
    <submittedName>
        <fullName evidence="1">MULE domain-containing protein</fullName>
    </submittedName>
</protein>
<sequence>MKPNYNSKENGIVIFCCLINSDAMCKTEIVYIDETFTYCVLNGHYVPLCFCALKDIHVSTYSECFKNINKICSSYYFVFEPKKIDFEKAIGTQHMRFNLTKCEIDGLHLLHYRRSIISPNIWANCSAGLNLTTNACESFHSNLAQSFDFS</sequence>
<name>A0A6G0YKB5_APHCR</name>
<dbReference type="AlphaFoldDB" id="A0A6G0YKB5"/>
<reference evidence="1 2" key="1">
    <citation type="submission" date="2019-08" db="EMBL/GenBank/DDBJ databases">
        <title>Whole genome of Aphis craccivora.</title>
        <authorList>
            <person name="Voronova N.V."/>
            <person name="Shulinski R.S."/>
            <person name="Bandarenka Y.V."/>
            <person name="Zhorov D.G."/>
            <person name="Warner D."/>
        </authorList>
    </citation>
    <scope>NUCLEOTIDE SEQUENCE [LARGE SCALE GENOMIC DNA]</scope>
    <source>
        <strain evidence="1">180601</strain>
        <tissue evidence="1">Whole Body</tissue>
    </source>
</reference>